<gene>
    <name evidence="1" type="ORF">GPUH_LOCUS4500</name>
</gene>
<sequence>MRMLKNFLHLIPSKLMDHRHPELVSKEVKR</sequence>
<organism evidence="1 2">
    <name type="scientific">Gongylonema pulchrum</name>
    <dbReference type="NCBI Taxonomy" id="637853"/>
    <lineage>
        <taxon>Eukaryota</taxon>
        <taxon>Metazoa</taxon>
        <taxon>Ecdysozoa</taxon>
        <taxon>Nematoda</taxon>
        <taxon>Chromadorea</taxon>
        <taxon>Rhabditida</taxon>
        <taxon>Spirurina</taxon>
        <taxon>Spiruromorpha</taxon>
        <taxon>Spiruroidea</taxon>
        <taxon>Gongylonematidae</taxon>
        <taxon>Gongylonema</taxon>
    </lineage>
</organism>
<name>A0A3P6RNQ0_9BILA</name>
<dbReference type="EMBL" id="UYRT01008544">
    <property type="protein sequence ID" value="VDK45341.1"/>
    <property type="molecule type" value="Genomic_DNA"/>
</dbReference>
<protein>
    <submittedName>
        <fullName evidence="1">Uncharacterized protein</fullName>
    </submittedName>
</protein>
<dbReference type="Proteomes" id="UP000271098">
    <property type="component" value="Unassembled WGS sequence"/>
</dbReference>
<reference evidence="1 2" key="1">
    <citation type="submission" date="2018-11" db="EMBL/GenBank/DDBJ databases">
        <authorList>
            <consortium name="Pathogen Informatics"/>
        </authorList>
    </citation>
    <scope>NUCLEOTIDE SEQUENCE [LARGE SCALE GENOMIC DNA]</scope>
</reference>
<proteinExistence type="predicted"/>
<dbReference type="AlphaFoldDB" id="A0A3P6RNQ0"/>
<evidence type="ECO:0000313" key="2">
    <source>
        <dbReference type="Proteomes" id="UP000271098"/>
    </source>
</evidence>
<keyword evidence="2" id="KW-1185">Reference proteome</keyword>
<evidence type="ECO:0000313" key="1">
    <source>
        <dbReference type="EMBL" id="VDK45341.1"/>
    </source>
</evidence>
<accession>A0A3P6RNQ0</accession>